<dbReference type="InterPro" id="IPR011990">
    <property type="entry name" value="TPR-like_helical_dom_sf"/>
</dbReference>
<comment type="subcellular location">
    <subcellularLocation>
        <location evidence="2">Cytoplasm</location>
    </subcellularLocation>
    <subcellularLocation>
        <location evidence="1">Peroxisome</location>
    </subcellularLocation>
</comment>
<feature type="repeat" description="TPR" evidence="15">
    <location>
        <begin position="471"/>
        <end position="504"/>
    </location>
</feature>
<keyword evidence="9 15" id="KW-0802">TPR repeat</keyword>
<dbReference type="GO" id="GO:0005778">
    <property type="term" value="C:peroxisomal membrane"/>
    <property type="evidence" value="ECO:0007669"/>
    <property type="project" value="TreeGrafter"/>
</dbReference>
<evidence type="ECO:0000256" key="11">
    <source>
        <dbReference type="ARBA" id="ARBA00022927"/>
    </source>
</evidence>
<evidence type="ECO:0000313" key="17">
    <source>
        <dbReference type="EMBL" id="KZZ91926.1"/>
    </source>
</evidence>
<dbReference type="Gene3D" id="1.25.40.10">
    <property type="entry name" value="Tetratricopeptide repeat domain"/>
    <property type="match status" value="1"/>
</dbReference>
<evidence type="ECO:0000256" key="7">
    <source>
        <dbReference type="ARBA" id="ARBA00022499"/>
    </source>
</evidence>
<dbReference type="PANTHER" id="PTHR10130:SF0">
    <property type="entry name" value="GH08708P"/>
    <property type="match status" value="1"/>
</dbReference>
<accession>A0A167YYL2</accession>
<keyword evidence="13" id="KW-0576">Peroxisome</keyword>
<evidence type="ECO:0000256" key="1">
    <source>
        <dbReference type="ARBA" id="ARBA00004275"/>
    </source>
</evidence>
<keyword evidence="17" id="KW-0675">Receptor</keyword>
<evidence type="ECO:0000256" key="16">
    <source>
        <dbReference type="SAM" id="MobiDB-lite"/>
    </source>
</evidence>
<evidence type="ECO:0000256" key="12">
    <source>
        <dbReference type="ARBA" id="ARBA00022966"/>
    </source>
</evidence>
<dbReference type="GO" id="GO:0005829">
    <property type="term" value="C:cytosol"/>
    <property type="evidence" value="ECO:0007669"/>
    <property type="project" value="TreeGrafter"/>
</dbReference>
<keyword evidence="18" id="KW-1185">Reference proteome</keyword>
<keyword evidence="12" id="KW-0882">Thioester bond</keyword>
<dbReference type="OrthoDB" id="4203226at2759"/>
<gene>
    <name evidence="17" type="ORF">AAP_03145</name>
</gene>
<dbReference type="EMBL" id="AZGZ01000012">
    <property type="protein sequence ID" value="KZZ91926.1"/>
    <property type="molecule type" value="Genomic_DNA"/>
</dbReference>
<dbReference type="GO" id="GO:0016560">
    <property type="term" value="P:protein import into peroxisome matrix, docking"/>
    <property type="evidence" value="ECO:0007669"/>
    <property type="project" value="TreeGrafter"/>
</dbReference>
<dbReference type="Pfam" id="PF00515">
    <property type="entry name" value="TPR_1"/>
    <property type="match status" value="1"/>
</dbReference>
<evidence type="ECO:0000256" key="13">
    <source>
        <dbReference type="ARBA" id="ARBA00023140"/>
    </source>
</evidence>
<evidence type="ECO:0000256" key="15">
    <source>
        <dbReference type="PROSITE-ProRule" id="PRU00339"/>
    </source>
</evidence>
<dbReference type="GO" id="GO:0005052">
    <property type="term" value="F:peroxisome matrix targeting signal-1 binding"/>
    <property type="evidence" value="ECO:0007669"/>
    <property type="project" value="TreeGrafter"/>
</dbReference>
<dbReference type="InterPro" id="IPR019734">
    <property type="entry name" value="TPR_rpt"/>
</dbReference>
<comment type="caution">
    <text evidence="17">The sequence shown here is derived from an EMBL/GenBank/DDBJ whole genome shotgun (WGS) entry which is preliminary data.</text>
</comment>
<evidence type="ECO:0000256" key="3">
    <source>
        <dbReference type="ARBA" id="ARBA00005348"/>
    </source>
</evidence>
<sequence length="650" mass="71545">MSFLGGAECSTAANPLAQVTKHVQDDKSLQRDRLVGRGPGGMQESMRSRGVMGGQDQMMDEFLAHGEQLPQGPAAAPHQPFAMDQMRHELANINAPVPGQAAHWAADFDPQEQARMEAAFPSSAMQTPGFSSSEFAQFQQRQSPAAVSAGVAPVTTNAAPMASMYQRPMGMGYGGMGMMGMMRPTMGPMGMQHQSESQLDKGKGRFVELDDQNWEAQFAEMDAAGQRSLDDEANAAMEAELDDIDRSVQDKLTEYESVWERIQAEFQASMPYRKLAEGELNLDASNTGDVKDWEGFDDSLAHGSLEGPHFGDYLFEQENAFKNVANPFEEGVKIMREHGNLSLAALAFEAAVQKDTDHVEAWVMLGSAQAQNEKETPAIRAMEQALKIDPGNLDALMGLAVSYTNEGYDTNAYRSLERWLSSKYPQIIDPSQVSDPDADISFTDRQILHEKITDYFIQAAQLSPQGDHMDPDVQVGLGVLFYGAEEYEKAVDCFSAALASTESGTVNQQDQLHLLWNRLGATLANSGRSEEAIEAYEKALVINPNFVRARYNLGVSCINIGCYPEAAQHLLGALAMHKVAEQEGKDKAREIVDGQIDDQELENMIRIGQNQSSNLYDTLRRVFSQMGRKDLADQVVVGMDVGPFRKEFDF</sequence>
<keyword evidence="11" id="KW-0653">Protein transport</keyword>
<comment type="similarity">
    <text evidence="3">Belongs to the peroxisomal targeting signal receptor family.</text>
</comment>
<evidence type="ECO:0000256" key="5">
    <source>
        <dbReference type="ARBA" id="ARBA00022448"/>
    </source>
</evidence>
<dbReference type="InterPro" id="IPR024111">
    <property type="entry name" value="PEX5/PEX5L"/>
</dbReference>
<proteinExistence type="inferred from homology"/>
<keyword evidence="5" id="KW-0813">Transport</keyword>
<dbReference type="PANTHER" id="PTHR10130">
    <property type="entry name" value="PEROXISOMAL TARGETING SIGNAL 1 RECEPTOR PEX5"/>
    <property type="match status" value="1"/>
</dbReference>
<feature type="repeat" description="TPR" evidence="15">
    <location>
        <begin position="359"/>
        <end position="392"/>
    </location>
</feature>
<keyword evidence="6" id="KW-0963">Cytoplasm</keyword>
<dbReference type="SUPFAM" id="SSF48452">
    <property type="entry name" value="TPR-like"/>
    <property type="match status" value="1"/>
</dbReference>
<evidence type="ECO:0000256" key="14">
    <source>
        <dbReference type="ARBA" id="ARBA00032505"/>
    </source>
</evidence>
<evidence type="ECO:0000313" key="18">
    <source>
        <dbReference type="Proteomes" id="UP000242877"/>
    </source>
</evidence>
<feature type="region of interest" description="Disordered" evidence="16">
    <location>
        <begin position="20"/>
        <end position="51"/>
    </location>
</feature>
<evidence type="ECO:0000256" key="9">
    <source>
        <dbReference type="ARBA" id="ARBA00022803"/>
    </source>
</evidence>
<dbReference type="PROSITE" id="PS50005">
    <property type="entry name" value="TPR"/>
    <property type="match status" value="3"/>
</dbReference>
<keyword evidence="8" id="KW-0677">Repeat</keyword>
<evidence type="ECO:0000256" key="4">
    <source>
        <dbReference type="ARBA" id="ARBA00014710"/>
    </source>
</evidence>
<dbReference type="Proteomes" id="UP000242877">
    <property type="component" value="Unassembled WGS sequence"/>
</dbReference>
<organism evidence="17 18">
    <name type="scientific">Ascosphaera apis ARSEF 7405</name>
    <dbReference type="NCBI Taxonomy" id="392613"/>
    <lineage>
        <taxon>Eukaryota</taxon>
        <taxon>Fungi</taxon>
        <taxon>Dikarya</taxon>
        <taxon>Ascomycota</taxon>
        <taxon>Pezizomycotina</taxon>
        <taxon>Eurotiomycetes</taxon>
        <taxon>Eurotiomycetidae</taxon>
        <taxon>Onygenales</taxon>
        <taxon>Ascosphaeraceae</taxon>
        <taxon>Ascosphaera</taxon>
    </lineage>
</organism>
<evidence type="ECO:0000256" key="6">
    <source>
        <dbReference type="ARBA" id="ARBA00022490"/>
    </source>
</evidence>
<feature type="compositionally biased region" description="Basic and acidic residues" evidence="16">
    <location>
        <begin position="22"/>
        <end position="35"/>
    </location>
</feature>
<reference evidence="17 18" key="1">
    <citation type="journal article" date="2016" name="Genome Biol. Evol.">
        <title>Divergent and convergent evolution of fungal pathogenicity.</title>
        <authorList>
            <person name="Shang Y."/>
            <person name="Xiao G."/>
            <person name="Zheng P."/>
            <person name="Cen K."/>
            <person name="Zhan S."/>
            <person name="Wang C."/>
        </authorList>
    </citation>
    <scope>NUCLEOTIDE SEQUENCE [LARGE SCALE GENOMIC DNA]</scope>
    <source>
        <strain evidence="17 18">ARSEF 7405</strain>
    </source>
</reference>
<protein>
    <recommendedName>
        <fullName evidence="4">Peroxisomal targeting signal receptor</fullName>
    </recommendedName>
    <alternativeName>
        <fullName evidence="14">Peroxin-5</fullName>
    </alternativeName>
</protein>
<name>A0A167YYL2_9EURO</name>
<dbReference type="SMART" id="SM00028">
    <property type="entry name" value="TPR"/>
    <property type="match status" value="4"/>
</dbReference>
<evidence type="ECO:0000256" key="8">
    <source>
        <dbReference type="ARBA" id="ARBA00022737"/>
    </source>
</evidence>
<dbReference type="PROSITE" id="PS50293">
    <property type="entry name" value="TPR_REGION"/>
    <property type="match status" value="1"/>
</dbReference>
<dbReference type="VEuPathDB" id="FungiDB:AAP_03145"/>
<dbReference type="FunFam" id="1.25.40.10:FF:000218">
    <property type="entry name" value="Peroxisomal targeting signal receptor"/>
    <property type="match status" value="1"/>
</dbReference>
<dbReference type="AlphaFoldDB" id="A0A167YYL2"/>
<evidence type="ECO:0000256" key="10">
    <source>
        <dbReference type="ARBA" id="ARBA00022843"/>
    </source>
</evidence>
<dbReference type="Pfam" id="PF13432">
    <property type="entry name" value="TPR_16"/>
    <property type="match status" value="1"/>
</dbReference>
<keyword evidence="10" id="KW-0832">Ubl conjugation</keyword>
<feature type="repeat" description="TPR" evidence="15">
    <location>
        <begin position="513"/>
        <end position="546"/>
    </location>
</feature>
<keyword evidence="7" id="KW-1017">Isopeptide bond</keyword>
<evidence type="ECO:0000256" key="2">
    <source>
        <dbReference type="ARBA" id="ARBA00004496"/>
    </source>
</evidence>